<name>A0AAW0NXB7_9GOBI</name>
<accession>A0AAW0NXB7</accession>
<dbReference type="EMBL" id="JBBPFD010000012">
    <property type="protein sequence ID" value="KAK7904172.1"/>
    <property type="molecule type" value="Genomic_DNA"/>
</dbReference>
<dbReference type="PANTHER" id="PTHR31751:SF44">
    <property type="entry name" value="SI:CH211-211K8.4-RELATED"/>
    <property type="match status" value="1"/>
</dbReference>
<dbReference type="Proteomes" id="UP001460270">
    <property type="component" value="Unassembled WGS sequence"/>
</dbReference>
<keyword evidence="2" id="KW-1185">Reference proteome</keyword>
<reference evidence="2" key="1">
    <citation type="submission" date="2024-04" db="EMBL/GenBank/DDBJ databases">
        <title>Salinicola lusitanus LLJ914,a marine bacterium isolated from the Okinawa Trough.</title>
        <authorList>
            <person name="Li J."/>
        </authorList>
    </citation>
    <scope>NUCLEOTIDE SEQUENCE [LARGE SCALE GENOMIC DNA]</scope>
</reference>
<dbReference type="AlphaFoldDB" id="A0AAW0NXB7"/>
<protein>
    <submittedName>
        <fullName evidence="1">Uncharacterized protein</fullName>
    </submittedName>
</protein>
<gene>
    <name evidence="1" type="ORF">WMY93_016779</name>
</gene>
<comment type="caution">
    <text evidence="1">The sequence shown here is derived from an EMBL/GenBank/DDBJ whole genome shotgun (WGS) entry which is preliminary data.</text>
</comment>
<evidence type="ECO:0000313" key="2">
    <source>
        <dbReference type="Proteomes" id="UP001460270"/>
    </source>
</evidence>
<organism evidence="1 2">
    <name type="scientific">Mugilogobius chulae</name>
    <name type="common">yellowstripe goby</name>
    <dbReference type="NCBI Taxonomy" id="88201"/>
    <lineage>
        <taxon>Eukaryota</taxon>
        <taxon>Metazoa</taxon>
        <taxon>Chordata</taxon>
        <taxon>Craniata</taxon>
        <taxon>Vertebrata</taxon>
        <taxon>Euteleostomi</taxon>
        <taxon>Actinopterygii</taxon>
        <taxon>Neopterygii</taxon>
        <taxon>Teleostei</taxon>
        <taxon>Neoteleostei</taxon>
        <taxon>Acanthomorphata</taxon>
        <taxon>Gobiaria</taxon>
        <taxon>Gobiiformes</taxon>
        <taxon>Gobioidei</taxon>
        <taxon>Gobiidae</taxon>
        <taxon>Gobionellinae</taxon>
        <taxon>Mugilogobius</taxon>
    </lineage>
</organism>
<sequence length="231" mass="26043">MTLSDGTPRLFLEPAIYHKWTTDQQLFLEELKKKDKIAVGGDMRADSPGHSAKFGSYTLMELESEKILDIQLVQSNEVEEASTWKKKVCDEAYPKVDKLSKDKECQLIKKWSAAIKNHMYWAASSSKNSVLIPKKSPETQASGFSQDMSPSWMRLVFNEVFAEPGRFVDQLKSVPVPEDLSAQHEKVSKDEVIAAHVSRFSRAVGGPDQGKKPNILPIRIRKLLAYPEYSA</sequence>
<dbReference type="PANTHER" id="PTHR31751">
    <property type="entry name" value="SI:CH211-108C17.2-RELATED-RELATED"/>
    <property type="match status" value="1"/>
</dbReference>
<evidence type="ECO:0000313" key="1">
    <source>
        <dbReference type="EMBL" id="KAK7904172.1"/>
    </source>
</evidence>
<proteinExistence type="predicted"/>